<dbReference type="EMBL" id="GBRH01262349">
    <property type="protein sequence ID" value="JAD35546.1"/>
    <property type="molecule type" value="Transcribed_RNA"/>
</dbReference>
<dbReference type="AlphaFoldDB" id="A0A0A8Z9Q8"/>
<sequence>MYVSISRPLVLISSCPSQNLMGYTGDLFGLNSPKCLSVSAPLFWSSLNMANM</sequence>
<accession>A0A0A8Z9Q8</accession>
<name>A0A0A8Z9Q8_ARUDO</name>
<reference evidence="1" key="2">
    <citation type="journal article" date="2015" name="Data Brief">
        <title>Shoot transcriptome of the giant reed, Arundo donax.</title>
        <authorList>
            <person name="Barrero R.A."/>
            <person name="Guerrero F.D."/>
            <person name="Moolhuijzen P."/>
            <person name="Goolsby J.A."/>
            <person name="Tidwell J."/>
            <person name="Bellgard S.E."/>
            <person name="Bellgard M.I."/>
        </authorList>
    </citation>
    <scope>NUCLEOTIDE SEQUENCE</scope>
    <source>
        <tissue evidence="1">Shoot tissue taken approximately 20 cm above the soil surface</tissue>
    </source>
</reference>
<proteinExistence type="predicted"/>
<protein>
    <submittedName>
        <fullName evidence="1">E13B</fullName>
    </submittedName>
</protein>
<organism evidence="1">
    <name type="scientific">Arundo donax</name>
    <name type="common">Giant reed</name>
    <name type="synonym">Donax arundinaceus</name>
    <dbReference type="NCBI Taxonomy" id="35708"/>
    <lineage>
        <taxon>Eukaryota</taxon>
        <taxon>Viridiplantae</taxon>
        <taxon>Streptophyta</taxon>
        <taxon>Embryophyta</taxon>
        <taxon>Tracheophyta</taxon>
        <taxon>Spermatophyta</taxon>
        <taxon>Magnoliopsida</taxon>
        <taxon>Liliopsida</taxon>
        <taxon>Poales</taxon>
        <taxon>Poaceae</taxon>
        <taxon>PACMAD clade</taxon>
        <taxon>Arundinoideae</taxon>
        <taxon>Arundineae</taxon>
        <taxon>Arundo</taxon>
    </lineage>
</organism>
<reference evidence="1" key="1">
    <citation type="submission" date="2014-09" db="EMBL/GenBank/DDBJ databases">
        <authorList>
            <person name="Magalhaes I.L.F."/>
            <person name="Oliveira U."/>
            <person name="Santos F.R."/>
            <person name="Vidigal T.H.D.A."/>
            <person name="Brescovit A.D."/>
            <person name="Santos A.J."/>
        </authorList>
    </citation>
    <scope>NUCLEOTIDE SEQUENCE</scope>
    <source>
        <tissue evidence="1">Shoot tissue taken approximately 20 cm above the soil surface</tissue>
    </source>
</reference>
<evidence type="ECO:0000313" key="1">
    <source>
        <dbReference type="EMBL" id="JAD35546.1"/>
    </source>
</evidence>